<dbReference type="EMBL" id="JAOYFB010000036">
    <property type="protein sequence ID" value="KAK4021680.1"/>
    <property type="molecule type" value="Genomic_DNA"/>
</dbReference>
<dbReference type="Proteomes" id="UP001234178">
    <property type="component" value="Unassembled WGS sequence"/>
</dbReference>
<comment type="caution">
    <text evidence="1">The sequence shown here is derived from an EMBL/GenBank/DDBJ whole genome shotgun (WGS) entry which is preliminary data.</text>
</comment>
<keyword evidence="2" id="KW-1185">Reference proteome</keyword>
<gene>
    <name evidence="1" type="ORF">OUZ56_003590</name>
</gene>
<organism evidence="1 2">
    <name type="scientific">Daphnia magna</name>
    <dbReference type="NCBI Taxonomy" id="35525"/>
    <lineage>
        <taxon>Eukaryota</taxon>
        <taxon>Metazoa</taxon>
        <taxon>Ecdysozoa</taxon>
        <taxon>Arthropoda</taxon>
        <taxon>Crustacea</taxon>
        <taxon>Branchiopoda</taxon>
        <taxon>Diplostraca</taxon>
        <taxon>Cladocera</taxon>
        <taxon>Anomopoda</taxon>
        <taxon>Daphniidae</taxon>
        <taxon>Daphnia</taxon>
    </lineage>
</organism>
<accession>A0ABR0A957</accession>
<sequence>MEKLISRNRKLEASNNAKEKLVQRKDNTIKITDLRKDMVRSCHRVLTDKLSKLDAQELLVVKTILKKAECKNVRSMRYDPDFFLECIMLRIKSKAAYDHLKLQKLLPLPCTDTIRKLLSCKTCTFCLNAYALNAIKNYIQNKPKAMRYGSLV</sequence>
<evidence type="ECO:0000313" key="2">
    <source>
        <dbReference type="Proteomes" id="UP001234178"/>
    </source>
</evidence>
<evidence type="ECO:0000313" key="1">
    <source>
        <dbReference type="EMBL" id="KAK4021680.1"/>
    </source>
</evidence>
<proteinExistence type="predicted"/>
<name>A0ABR0A957_9CRUS</name>
<protein>
    <submittedName>
        <fullName evidence="1">Uncharacterized protein</fullName>
    </submittedName>
</protein>
<reference evidence="1 2" key="1">
    <citation type="journal article" date="2023" name="Nucleic Acids Res.">
        <title>The hologenome of Daphnia magna reveals possible DNA methylation and microbiome-mediated evolution of the host genome.</title>
        <authorList>
            <person name="Chaturvedi A."/>
            <person name="Li X."/>
            <person name="Dhandapani V."/>
            <person name="Marshall H."/>
            <person name="Kissane S."/>
            <person name="Cuenca-Cambronero M."/>
            <person name="Asole G."/>
            <person name="Calvet F."/>
            <person name="Ruiz-Romero M."/>
            <person name="Marangio P."/>
            <person name="Guigo R."/>
            <person name="Rago D."/>
            <person name="Mirbahai L."/>
            <person name="Eastwood N."/>
            <person name="Colbourne J.K."/>
            <person name="Zhou J."/>
            <person name="Mallon E."/>
            <person name="Orsini L."/>
        </authorList>
    </citation>
    <scope>NUCLEOTIDE SEQUENCE [LARGE SCALE GENOMIC DNA]</scope>
    <source>
        <strain evidence="1">LRV0_1</strain>
    </source>
</reference>